<evidence type="ECO:0000256" key="1">
    <source>
        <dbReference type="SAM" id="MobiDB-lite"/>
    </source>
</evidence>
<comment type="caution">
    <text evidence="3">The sequence shown here is derived from an EMBL/GenBank/DDBJ whole genome shotgun (WGS) entry which is preliminary data.</text>
</comment>
<dbReference type="Proteomes" id="UP000579647">
    <property type="component" value="Unassembled WGS sequence"/>
</dbReference>
<proteinExistence type="predicted"/>
<sequence>MATVASILVLGSLYHQERPSDLLSEFFTWLGMEAVGQWFGPEAPPFIANGSPAAQQILSGALTALLVWMVLAPTSREIYENAPAGSHSWRMLTSRAPATFWMILLLAAQQGVDSEFLRNVRGAISEFILGSLTFIFVITLAIFVLRLVLPSDPSGRNHRPSFALPKCVAVATISTAFTVPLAAIGAPILAIMWLFECESQYFKDARKERIRQEVENTPAPTGAVGNPLPRTHNFPQPPHPDGTLKMR</sequence>
<keyword evidence="4" id="KW-1185">Reference proteome</keyword>
<feature type="transmembrane region" description="Helical" evidence="2">
    <location>
        <begin position="170"/>
        <end position="195"/>
    </location>
</feature>
<evidence type="ECO:0000256" key="2">
    <source>
        <dbReference type="SAM" id="Phobius"/>
    </source>
</evidence>
<reference evidence="3 4" key="1">
    <citation type="submission" date="2020-08" db="EMBL/GenBank/DDBJ databases">
        <title>Sequencing the genomes of 1000 actinobacteria strains.</title>
        <authorList>
            <person name="Klenk H.-P."/>
        </authorList>
    </citation>
    <scope>NUCLEOTIDE SEQUENCE [LARGE SCALE GENOMIC DNA]</scope>
    <source>
        <strain evidence="3 4">DSM 44598</strain>
    </source>
</reference>
<protein>
    <submittedName>
        <fullName evidence="3">Uncharacterized protein</fullName>
    </submittedName>
</protein>
<evidence type="ECO:0000313" key="3">
    <source>
        <dbReference type="EMBL" id="MBB5489598.1"/>
    </source>
</evidence>
<gene>
    <name evidence="3" type="ORF">HNR07_000735</name>
</gene>
<name>A0A840WHP9_9ACTN</name>
<feature type="region of interest" description="Disordered" evidence="1">
    <location>
        <begin position="213"/>
        <end position="247"/>
    </location>
</feature>
<keyword evidence="2" id="KW-0812">Transmembrane</keyword>
<dbReference type="RefSeq" id="WP_184361903.1">
    <property type="nucleotide sequence ID" value="NZ_BAAAKM010000034.1"/>
</dbReference>
<keyword evidence="2" id="KW-0472">Membrane</keyword>
<dbReference type="EMBL" id="JACHDO010000001">
    <property type="protein sequence ID" value="MBB5489598.1"/>
    <property type="molecule type" value="Genomic_DNA"/>
</dbReference>
<organism evidence="3 4">
    <name type="scientific">Nocardiopsis metallicus</name>
    <dbReference type="NCBI Taxonomy" id="179819"/>
    <lineage>
        <taxon>Bacteria</taxon>
        <taxon>Bacillati</taxon>
        <taxon>Actinomycetota</taxon>
        <taxon>Actinomycetes</taxon>
        <taxon>Streptosporangiales</taxon>
        <taxon>Nocardiopsidaceae</taxon>
        <taxon>Nocardiopsis</taxon>
    </lineage>
</organism>
<keyword evidence="2" id="KW-1133">Transmembrane helix</keyword>
<evidence type="ECO:0000313" key="4">
    <source>
        <dbReference type="Proteomes" id="UP000579647"/>
    </source>
</evidence>
<dbReference type="AlphaFoldDB" id="A0A840WHP9"/>
<accession>A0A840WHP9</accession>
<feature type="transmembrane region" description="Helical" evidence="2">
    <location>
        <begin position="128"/>
        <end position="149"/>
    </location>
</feature>